<dbReference type="Proteomes" id="UP000029614">
    <property type="component" value="Unassembled WGS sequence"/>
</dbReference>
<proteinExistence type="predicted"/>
<gene>
    <name evidence="1" type="ORF">HMPREF9302_09170</name>
</gene>
<evidence type="ECO:0000313" key="2">
    <source>
        <dbReference type="Proteomes" id="UP000029614"/>
    </source>
</evidence>
<dbReference type="EMBL" id="JRNU01000059">
    <property type="protein sequence ID" value="KGF50940.1"/>
    <property type="molecule type" value="Genomic_DNA"/>
</dbReference>
<sequence length="63" mass="7004">MVGYDVEFHCPNVTQLIDDVKQHDVGECHDCHADDRGPVKLHIAGISLIEGTKVVGYMGKRQQ</sequence>
<evidence type="ECO:0000313" key="1">
    <source>
        <dbReference type="EMBL" id="KGF50940.1"/>
    </source>
</evidence>
<name>A0A096AVY5_9BACT</name>
<reference evidence="1 2" key="1">
    <citation type="submission" date="2014-07" db="EMBL/GenBank/DDBJ databases">
        <authorList>
            <person name="McCorrison J."/>
            <person name="Sanka R."/>
            <person name="Torralba M."/>
            <person name="Gillis M."/>
            <person name="Haft D.H."/>
            <person name="Methe B."/>
            <person name="Sutton G."/>
            <person name="Nelson K.E."/>
        </authorList>
    </citation>
    <scope>NUCLEOTIDE SEQUENCE [LARGE SCALE GENOMIC DNA]</scope>
    <source>
        <strain evidence="1 2">DNF00058</strain>
    </source>
</reference>
<organism evidence="1 2">
    <name type="scientific">Prevotella amnii DNF00058</name>
    <dbReference type="NCBI Taxonomy" id="1401066"/>
    <lineage>
        <taxon>Bacteria</taxon>
        <taxon>Pseudomonadati</taxon>
        <taxon>Bacteroidota</taxon>
        <taxon>Bacteroidia</taxon>
        <taxon>Bacteroidales</taxon>
        <taxon>Prevotellaceae</taxon>
        <taxon>Prevotella</taxon>
    </lineage>
</organism>
<protein>
    <submittedName>
        <fullName evidence="1">Uncharacterized protein</fullName>
    </submittedName>
</protein>
<dbReference type="AlphaFoldDB" id="A0A096AVY5"/>
<comment type="caution">
    <text evidence="1">The sequence shown here is derived from an EMBL/GenBank/DDBJ whole genome shotgun (WGS) entry which is preliminary data.</text>
</comment>
<accession>A0A096AVY5</accession>
<keyword evidence="2" id="KW-1185">Reference proteome</keyword>